<dbReference type="SUPFAM" id="SSF53850">
    <property type="entry name" value="Periplasmic binding protein-like II"/>
    <property type="match status" value="1"/>
</dbReference>
<evidence type="ECO:0000256" key="1">
    <source>
        <dbReference type="ARBA" id="ARBA00009175"/>
    </source>
</evidence>
<keyword evidence="3 4" id="KW-0732">Signal</keyword>
<comment type="similarity">
    <text evidence="1">Belongs to the bacterial solute-binding protein ModA family.</text>
</comment>
<dbReference type="RefSeq" id="WP_255226720.1">
    <property type="nucleotide sequence ID" value="NZ_JAJEKE010000004.1"/>
</dbReference>
<dbReference type="Proteomes" id="UP001651880">
    <property type="component" value="Unassembled WGS sequence"/>
</dbReference>
<dbReference type="PANTHER" id="PTHR30632:SF0">
    <property type="entry name" value="SULFATE-BINDING PROTEIN"/>
    <property type="match status" value="1"/>
</dbReference>
<evidence type="ECO:0000256" key="4">
    <source>
        <dbReference type="SAM" id="SignalP"/>
    </source>
</evidence>
<evidence type="ECO:0000313" key="5">
    <source>
        <dbReference type="EMBL" id="MCQ1529200.1"/>
    </source>
</evidence>
<dbReference type="PIRSF" id="PIRSF004846">
    <property type="entry name" value="ModA"/>
    <property type="match status" value="1"/>
</dbReference>
<dbReference type="NCBIfam" id="TIGR01256">
    <property type="entry name" value="modA"/>
    <property type="match status" value="1"/>
</dbReference>
<protein>
    <submittedName>
        <fullName evidence="5">Molybdate ABC transporter substrate-binding protein</fullName>
    </submittedName>
</protein>
<feature type="signal peptide" evidence="4">
    <location>
        <begin position="1"/>
        <end position="21"/>
    </location>
</feature>
<dbReference type="InterPro" id="IPR050682">
    <property type="entry name" value="ModA/WtpA"/>
</dbReference>
<name>A0ABT1ND56_9FIRM</name>
<gene>
    <name evidence="5" type="primary">modA</name>
    <name evidence="5" type="ORF">LJD61_06505</name>
</gene>
<dbReference type="Gene3D" id="3.40.190.10">
    <property type="entry name" value="Periplasmic binding protein-like II"/>
    <property type="match status" value="2"/>
</dbReference>
<dbReference type="PANTHER" id="PTHR30632">
    <property type="entry name" value="MOLYBDATE-BINDING PERIPLASMIC PROTEIN"/>
    <property type="match status" value="1"/>
</dbReference>
<dbReference type="CDD" id="cd13537">
    <property type="entry name" value="PBP2_YvgL_like"/>
    <property type="match status" value="1"/>
</dbReference>
<proteinExistence type="inferred from homology"/>
<organism evidence="5 6">
    <name type="scientific">Lutispora saccharofermentans</name>
    <dbReference type="NCBI Taxonomy" id="3024236"/>
    <lineage>
        <taxon>Bacteria</taxon>
        <taxon>Bacillati</taxon>
        <taxon>Bacillota</taxon>
        <taxon>Clostridia</taxon>
        <taxon>Lutisporales</taxon>
        <taxon>Lutisporaceae</taxon>
        <taxon>Lutispora</taxon>
    </lineage>
</organism>
<reference evidence="5 6" key="1">
    <citation type="submission" date="2021-10" db="EMBL/GenBank/DDBJ databases">
        <title>Lutispora strain m25 sp. nov., a thermophilic, non-spore-forming bacterium isolated from a lab-scale methanogenic bioreactor digesting anaerobic sludge.</title>
        <authorList>
            <person name="El Houari A."/>
            <person name="Mcdonald J."/>
        </authorList>
    </citation>
    <scope>NUCLEOTIDE SEQUENCE [LARGE SCALE GENOMIC DNA]</scope>
    <source>
        <strain evidence="6">m25</strain>
    </source>
</reference>
<dbReference type="Pfam" id="PF13531">
    <property type="entry name" value="SBP_bac_11"/>
    <property type="match status" value="1"/>
</dbReference>
<evidence type="ECO:0000256" key="3">
    <source>
        <dbReference type="ARBA" id="ARBA00022729"/>
    </source>
</evidence>
<dbReference type="InterPro" id="IPR041879">
    <property type="entry name" value="YvgL-like_PBP2"/>
</dbReference>
<dbReference type="EMBL" id="JAJEKE010000004">
    <property type="protein sequence ID" value="MCQ1529200.1"/>
    <property type="molecule type" value="Genomic_DNA"/>
</dbReference>
<accession>A0ABT1ND56</accession>
<keyword evidence="2" id="KW-0479">Metal-binding</keyword>
<dbReference type="PROSITE" id="PS51257">
    <property type="entry name" value="PROKAR_LIPOPROTEIN"/>
    <property type="match status" value="1"/>
</dbReference>
<keyword evidence="6" id="KW-1185">Reference proteome</keyword>
<sequence>MKKAIVWILTIISLFSFTACSKPAEPAEPVKPAEPIELNISAAASLKDALMEMQPEYEKSNNVKLILNFAASGTLQKQIEEGAPSDVFISAGKKQVDALEEKGLIVKESRKDLLGNSLVLIVAEEAKDKILKIEDIGKAETGKISIGAPESVPAGSYAKESLESLNMWKDIEPKLVLAKDVRQVLTYVETGEVDAGIVYSSDAALLKKGAIVGAFPADSHKPIVYPAALINESKQKEAAKNFLDFLSSDKAAETFSKYGFEVLK</sequence>
<dbReference type="InterPro" id="IPR005950">
    <property type="entry name" value="ModA"/>
</dbReference>
<evidence type="ECO:0000313" key="6">
    <source>
        <dbReference type="Proteomes" id="UP001651880"/>
    </source>
</evidence>
<feature type="chain" id="PRO_5046900374" evidence="4">
    <location>
        <begin position="22"/>
        <end position="264"/>
    </location>
</feature>
<comment type="caution">
    <text evidence="5">The sequence shown here is derived from an EMBL/GenBank/DDBJ whole genome shotgun (WGS) entry which is preliminary data.</text>
</comment>
<evidence type="ECO:0000256" key="2">
    <source>
        <dbReference type="ARBA" id="ARBA00022723"/>
    </source>
</evidence>